<comment type="subcellular location">
    <subcellularLocation>
        <location evidence="1">Membrane</location>
        <topology evidence="1">Single-pass membrane protein</topology>
    </subcellularLocation>
</comment>
<reference evidence="10 11" key="1">
    <citation type="journal article" date="2024" name="Plant J.">
        <title>Genome sequences and population genomics reveal climatic adaptation and genomic divergence between two closely related sweetgum species.</title>
        <authorList>
            <person name="Xu W.Q."/>
            <person name="Ren C.Q."/>
            <person name="Zhang X.Y."/>
            <person name="Comes H.P."/>
            <person name="Liu X.H."/>
            <person name="Li Y.G."/>
            <person name="Kettle C.J."/>
            <person name="Jalonen R."/>
            <person name="Gaisberger H."/>
            <person name="Ma Y.Z."/>
            <person name="Qiu Y.X."/>
        </authorList>
    </citation>
    <scope>NUCLEOTIDE SEQUENCE [LARGE SCALE GENOMIC DNA]</scope>
    <source>
        <strain evidence="10">Hangzhou</strain>
    </source>
</reference>
<evidence type="ECO:0000256" key="5">
    <source>
        <dbReference type="ARBA" id="ARBA00022970"/>
    </source>
</evidence>
<evidence type="ECO:0000256" key="6">
    <source>
        <dbReference type="ARBA" id="ARBA00022989"/>
    </source>
</evidence>
<keyword evidence="3" id="KW-0813">Transport</keyword>
<comment type="caution">
    <text evidence="10">The sequence shown here is derived from an EMBL/GenBank/DDBJ whole genome shotgun (WGS) entry which is preliminary data.</text>
</comment>
<dbReference type="Proteomes" id="UP001415857">
    <property type="component" value="Unassembled WGS sequence"/>
</dbReference>
<feature type="region of interest" description="Disordered" evidence="8">
    <location>
        <begin position="1"/>
        <end position="20"/>
    </location>
</feature>
<evidence type="ECO:0000313" key="10">
    <source>
        <dbReference type="EMBL" id="KAK9278735.1"/>
    </source>
</evidence>
<evidence type="ECO:0000256" key="8">
    <source>
        <dbReference type="SAM" id="MobiDB-lite"/>
    </source>
</evidence>
<dbReference type="PANTHER" id="PTHR33228">
    <property type="entry name" value="PROTEIN GLUTAMINE DUMPER 4-RELATED"/>
    <property type="match status" value="1"/>
</dbReference>
<name>A0AAP0RKQ2_LIQFO</name>
<evidence type="ECO:0000256" key="9">
    <source>
        <dbReference type="SAM" id="Phobius"/>
    </source>
</evidence>
<keyword evidence="5" id="KW-0029">Amino-acid transport</keyword>
<organism evidence="10 11">
    <name type="scientific">Liquidambar formosana</name>
    <name type="common">Formosan gum</name>
    <dbReference type="NCBI Taxonomy" id="63359"/>
    <lineage>
        <taxon>Eukaryota</taxon>
        <taxon>Viridiplantae</taxon>
        <taxon>Streptophyta</taxon>
        <taxon>Embryophyta</taxon>
        <taxon>Tracheophyta</taxon>
        <taxon>Spermatophyta</taxon>
        <taxon>Magnoliopsida</taxon>
        <taxon>eudicotyledons</taxon>
        <taxon>Gunneridae</taxon>
        <taxon>Pentapetalae</taxon>
        <taxon>Saxifragales</taxon>
        <taxon>Altingiaceae</taxon>
        <taxon>Liquidambar</taxon>
    </lineage>
</organism>
<gene>
    <name evidence="10" type="ORF">L1049_028311</name>
</gene>
<comment type="similarity">
    <text evidence="2">Belongs to the GLUTAMINE DUMPER 1 (TC 9.B.60) family.</text>
</comment>
<evidence type="ECO:0000256" key="2">
    <source>
        <dbReference type="ARBA" id="ARBA00009977"/>
    </source>
</evidence>
<dbReference type="GO" id="GO:0006865">
    <property type="term" value="P:amino acid transport"/>
    <property type="evidence" value="ECO:0007669"/>
    <property type="project" value="UniProtKB-KW"/>
</dbReference>
<accession>A0AAP0RKQ2</accession>
<dbReference type="InterPro" id="IPR040359">
    <property type="entry name" value="GDU"/>
</dbReference>
<dbReference type="AlphaFoldDB" id="A0AAP0RKQ2"/>
<dbReference type="GO" id="GO:0016020">
    <property type="term" value="C:membrane"/>
    <property type="evidence" value="ECO:0007669"/>
    <property type="project" value="UniProtKB-SubCell"/>
</dbReference>
<proteinExistence type="inferred from homology"/>
<feature type="compositionally biased region" description="Polar residues" evidence="8">
    <location>
        <begin position="8"/>
        <end position="20"/>
    </location>
</feature>
<evidence type="ECO:0000256" key="7">
    <source>
        <dbReference type="ARBA" id="ARBA00023136"/>
    </source>
</evidence>
<dbReference type="EMBL" id="JBBPBK010000009">
    <property type="protein sequence ID" value="KAK9278735.1"/>
    <property type="molecule type" value="Genomic_DNA"/>
</dbReference>
<dbReference type="GO" id="GO:0080143">
    <property type="term" value="P:regulation of amino acid export"/>
    <property type="evidence" value="ECO:0007669"/>
    <property type="project" value="InterPro"/>
</dbReference>
<evidence type="ECO:0000256" key="1">
    <source>
        <dbReference type="ARBA" id="ARBA00004167"/>
    </source>
</evidence>
<protein>
    <submittedName>
        <fullName evidence="10">Uncharacterized protein</fullName>
    </submittedName>
</protein>
<evidence type="ECO:0000313" key="11">
    <source>
        <dbReference type="Proteomes" id="UP001415857"/>
    </source>
</evidence>
<evidence type="ECO:0000256" key="3">
    <source>
        <dbReference type="ARBA" id="ARBA00022448"/>
    </source>
</evidence>
<keyword evidence="7 9" id="KW-0472">Membrane</keyword>
<dbReference type="PANTHER" id="PTHR33228:SF76">
    <property type="entry name" value="PROTEIN GLUTAMINE DUMPER 7"/>
    <property type="match status" value="1"/>
</dbReference>
<keyword evidence="6 9" id="KW-1133">Transmembrane helix</keyword>
<feature type="region of interest" description="Disordered" evidence="8">
    <location>
        <begin position="55"/>
        <end position="74"/>
    </location>
</feature>
<keyword evidence="4 9" id="KW-0812">Transmembrane</keyword>
<keyword evidence="11" id="KW-1185">Reference proteome</keyword>
<sequence length="108" mass="11364">MDAGMSPADTSKASGGSQLRWNSPVPYIFGGLAVILGVLVVALLVVLACFHCKSTAPQSSGDTGENPTKNMNTQYSDMEPKFVVIMAGDDLPTYLAKPLSSTSQMEHA</sequence>
<feature type="transmembrane region" description="Helical" evidence="9">
    <location>
        <begin position="27"/>
        <end position="50"/>
    </location>
</feature>
<evidence type="ECO:0000256" key="4">
    <source>
        <dbReference type="ARBA" id="ARBA00022692"/>
    </source>
</evidence>